<evidence type="ECO:0000313" key="1">
    <source>
        <dbReference type="EMBL" id="OMO60925.1"/>
    </source>
</evidence>
<comment type="caution">
    <text evidence="1">The sequence shown here is derived from an EMBL/GenBank/DDBJ whole genome shotgun (WGS) entry which is preliminary data.</text>
</comment>
<reference evidence="1 2" key="1">
    <citation type="submission" date="2013-09" db="EMBL/GenBank/DDBJ databases">
        <title>Corchorus capsularis genome sequencing.</title>
        <authorList>
            <person name="Alam M."/>
            <person name="Haque M.S."/>
            <person name="Islam M.S."/>
            <person name="Emdad E.M."/>
            <person name="Islam M.M."/>
            <person name="Ahmed B."/>
            <person name="Halim A."/>
            <person name="Hossen Q.M.M."/>
            <person name="Hossain M.Z."/>
            <person name="Ahmed R."/>
            <person name="Khan M.M."/>
            <person name="Islam R."/>
            <person name="Rashid M.M."/>
            <person name="Khan S.A."/>
            <person name="Rahman M.S."/>
            <person name="Alam M."/>
        </authorList>
    </citation>
    <scope>NUCLEOTIDE SEQUENCE [LARGE SCALE GENOMIC DNA]</scope>
    <source>
        <strain evidence="2">cv. CVL-1</strain>
        <tissue evidence="1">Whole seedling</tissue>
    </source>
</reference>
<protein>
    <submittedName>
        <fullName evidence="1">Uncharacterized protein</fullName>
    </submittedName>
</protein>
<gene>
    <name evidence="1" type="ORF">CCACVL1_23812</name>
</gene>
<dbReference type="AlphaFoldDB" id="A0A1R3GS37"/>
<evidence type="ECO:0000313" key="2">
    <source>
        <dbReference type="Proteomes" id="UP000188268"/>
    </source>
</evidence>
<dbReference type="EMBL" id="AWWV01013624">
    <property type="protein sequence ID" value="OMO60925.1"/>
    <property type="molecule type" value="Genomic_DNA"/>
</dbReference>
<accession>A0A1R3GS37</accession>
<dbReference type="Gramene" id="OMO60925">
    <property type="protein sequence ID" value="OMO60925"/>
    <property type="gene ID" value="CCACVL1_23812"/>
</dbReference>
<sequence length="33" mass="3610">LINININGRKLIKEDFGQHFATPPPLCSTASDV</sequence>
<organism evidence="1 2">
    <name type="scientific">Corchorus capsularis</name>
    <name type="common">Jute</name>
    <dbReference type="NCBI Taxonomy" id="210143"/>
    <lineage>
        <taxon>Eukaryota</taxon>
        <taxon>Viridiplantae</taxon>
        <taxon>Streptophyta</taxon>
        <taxon>Embryophyta</taxon>
        <taxon>Tracheophyta</taxon>
        <taxon>Spermatophyta</taxon>
        <taxon>Magnoliopsida</taxon>
        <taxon>eudicotyledons</taxon>
        <taxon>Gunneridae</taxon>
        <taxon>Pentapetalae</taxon>
        <taxon>rosids</taxon>
        <taxon>malvids</taxon>
        <taxon>Malvales</taxon>
        <taxon>Malvaceae</taxon>
        <taxon>Grewioideae</taxon>
        <taxon>Apeibeae</taxon>
        <taxon>Corchorus</taxon>
    </lineage>
</organism>
<proteinExistence type="predicted"/>
<dbReference type="Proteomes" id="UP000188268">
    <property type="component" value="Unassembled WGS sequence"/>
</dbReference>
<keyword evidence="2" id="KW-1185">Reference proteome</keyword>
<feature type="non-terminal residue" evidence="1">
    <location>
        <position position="1"/>
    </location>
</feature>
<name>A0A1R3GS37_COCAP</name>